<dbReference type="NCBIfam" id="TIGR00496">
    <property type="entry name" value="frr"/>
    <property type="match status" value="1"/>
</dbReference>
<dbReference type="Pfam" id="PF18972">
    <property type="entry name" value="Wheel"/>
    <property type="match status" value="1"/>
</dbReference>
<evidence type="ECO:0000256" key="2">
    <source>
        <dbReference type="ARBA" id="ARBA00004496"/>
    </source>
</evidence>
<evidence type="ECO:0000256" key="8">
    <source>
        <dbReference type="SAM" id="Coils"/>
    </source>
</evidence>
<reference evidence="12" key="1">
    <citation type="submission" date="2017-04" db="EMBL/GenBank/DDBJ databases">
        <title>Population genomics of picophytoplankton unveils novel chromosome hypervariability.</title>
        <authorList>
            <consortium name="DOE Joint Genome Institute"/>
            <person name="Blanc-Mathieu R."/>
            <person name="Krasovec M."/>
            <person name="Hebrard M."/>
            <person name="Yau S."/>
            <person name="Desgranges E."/>
            <person name="Martin J."/>
            <person name="Schackwitz W."/>
            <person name="Kuo A."/>
            <person name="Salin G."/>
            <person name="Donnadieu C."/>
            <person name="Desdevises Y."/>
            <person name="Sanchez-Ferandin S."/>
            <person name="Moreau H."/>
            <person name="Rivals E."/>
            <person name="Grigoriev I.V."/>
            <person name="Grimsley N."/>
            <person name="Eyre-Walker A."/>
            <person name="Piganeau G."/>
        </authorList>
    </citation>
    <scope>NUCLEOTIDE SEQUENCE [LARGE SCALE GENOMIC DNA]</scope>
    <source>
        <strain evidence="12">RCC 1115</strain>
    </source>
</reference>
<keyword evidence="5" id="KW-0963">Cytoplasm</keyword>
<dbReference type="EMBL" id="KZ155839">
    <property type="protein sequence ID" value="OUS42262.1"/>
    <property type="molecule type" value="Genomic_DNA"/>
</dbReference>
<evidence type="ECO:0000313" key="12">
    <source>
        <dbReference type="EMBL" id="OUS42262.1"/>
    </source>
</evidence>
<dbReference type="HAMAP" id="MF_00040">
    <property type="entry name" value="RRF"/>
    <property type="match status" value="1"/>
</dbReference>
<dbReference type="SUPFAM" id="SSF55194">
    <property type="entry name" value="Ribosome recycling factor, RRF"/>
    <property type="match status" value="1"/>
</dbReference>
<keyword evidence="6" id="KW-0648">Protein biosynthesis</keyword>
<keyword evidence="8" id="KW-0175">Coiled coil</keyword>
<dbReference type="Pfam" id="PF01765">
    <property type="entry name" value="RRF"/>
    <property type="match status" value="1"/>
</dbReference>
<evidence type="ECO:0000256" key="6">
    <source>
        <dbReference type="ARBA" id="ARBA00022917"/>
    </source>
</evidence>
<evidence type="ECO:0000256" key="9">
    <source>
        <dbReference type="SAM" id="MobiDB-lite"/>
    </source>
</evidence>
<evidence type="ECO:0000259" key="11">
    <source>
        <dbReference type="Pfam" id="PF18972"/>
    </source>
</evidence>
<dbReference type="GO" id="GO:0051879">
    <property type="term" value="F:Hsp90 protein binding"/>
    <property type="evidence" value="ECO:0007669"/>
    <property type="project" value="InterPro"/>
</dbReference>
<dbReference type="InterPro" id="IPR011990">
    <property type="entry name" value="TPR-like_helical_dom_sf"/>
</dbReference>
<feature type="region of interest" description="Disordered" evidence="9">
    <location>
        <begin position="13"/>
        <end position="51"/>
    </location>
</feature>
<feature type="compositionally biased region" description="Basic residues" evidence="9">
    <location>
        <begin position="13"/>
        <end position="25"/>
    </location>
</feature>
<evidence type="ECO:0000256" key="1">
    <source>
        <dbReference type="ARBA" id="ARBA00002952"/>
    </source>
</evidence>
<dbReference type="FunFam" id="1.10.132.20:FF:000001">
    <property type="entry name" value="Ribosome-recycling factor"/>
    <property type="match status" value="1"/>
</dbReference>
<dbReference type="Gene3D" id="3.30.1360.40">
    <property type="match status" value="1"/>
</dbReference>
<dbReference type="InterPro" id="IPR044059">
    <property type="entry name" value="Csn1/TTC4_wheel"/>
</dbReference>
<evidence type="ECO:0000256" key="5">
    <source>
        <dbReference type="ARBA" id="ARBA00022490"/>
    </source>
</evidence>
<dbReference type="PANTHER" id="PTHR20982:SF3">
    <property type="entry name" value="MITOCHONDRIAL RIBOSOME RECYCLING FACTOR PSEUDO 1"/>
    <property type="match status" value="1"/>
</dbReference>
<feature type="domain" description="Ribosome recycling factor" evidence="10">
    <location>
        <begin position="73"/>
        <end position="233"/>
    </location>
</feature>
<dbReference type="GO" id="GO:0043023">
    <property type="term" value="F:ribosomal large subunit binding"/>
    <property type="evidence" value="ECO:0007669"/>
    <property type="project" value="TreeGrafter"/>
</dbReference>
<dbReference type="GO" id="GO:0006412">
    <property type="term" value="P:translation"/>
    <property type="evidence" value="ECO:0007669"/>
    <property type="project" value="UniProtKB-KW"/>
</dbReference>
<comment type="function">
    <text evidence="1">Responsible for the release of ribosomes from messenger RNA at the termination of chloroplastic protein biosynthesis.</text>
</comment>
<protein>
    <recommendedName>
        <fullName evidence="4">Ribosome-recycling factor, chloroplastic</fullName>
    </recommendedName>
    <alternativeName>
        <fullName evidence="7">Ribosome-releasing factor, chloroplastic</fullName>
    </alternativeName>
</protein>
<evidence type="ECO:0000256" key="3">
    <source>
        <dbReference type="ARBA" id="ARBA00005912"/>
    </source>
</evidence>
<name>A0A1Y5I516_OSTTA</name>
<sequence>MLAAAPRCVPARARGRVARDGRRRAWSTTRASTTPCAKGKGAPVDASSNDVDPEEIELDAMERMEKTMDAIANDFSTVRTGRANASVLDRIEVDYYGAATPLKTIANASTPDAQTIVIQPFDKGAIKDIERAINESDLGMTPSNDGNVIRLNVPTLTEERRKELAKLVSKLGEDGKVALRNVRRDAMKAYEKLEKDNALGEDEIAKLKKSMEDLTSAYVKKVDEATAAKSAELSKGAEKLPAMFWDGDGDAWMDESSEDFQALRALLEDQNAEKTPRERAELCKDKGNSSVKYGKANPLYARYAVEHYTMGLASGCEDEDVRGALLANRAHAGLLLKNYRKAHTDAVAATKIVPANVKAWFRAAKAALALEDAEECARCCVGGLEVEGDNRELKVMLREAKRMVDKREKQAVLDETEKARVRAYVEALKTRGLRFGPASLGSGERLPTVDERANEATYWTLFVYPESMQTDVVEAASETSTIGQHLDVLFDPNGPPLEWDSKRAYARDAVEVYWQTKAAVPYSWEQIETKLLDAAGVTKRATDDDARREIEAMEKGSNKVDSRDQFMRKLDENTKLGDLFRDDDFIIAGHPVFYIIAKGTEFRQQFLDGEWEL</sequence>
<dbReference type="SUPFAM" id="SSF48452">
    <property type="entry name" value="TPR-like"/>
    <property type="match status" value="1"/>
</dbReference>
<dbReference type="CDD" id="cd00520">
    <property type="entry name" value="RRF"/>
    <property type="match status" value="1"/>
</dbReference>
<dbReference type="Proteomes" id="UP000195557">
    <property type="component" value="Unassembled WGS sequence"/>
</dbReference>
<evidence type="ECO:0000256" key="4">
    <source>
        <dbReference type="ARBA" id="ARBA00014063"/>
    </source>
</evidence>
<dbReference type="InterPro" id="IPR023584">
    <property type="entry name" value="Ribosome_recyc_fac_dom"/>
</dbReference>
<dbReference type="InterPro" id="IPR002661">
    <property type="entry name" value="Ribosome_recyc_fac"/>
</dbReference>
<dbReference type="GO" id="GO:0005737">
    <property type="term" value="C:cytoplasm"/>
    <property type="evidence" value="ECO:0007669"/>
    <property type="project" value="UniProtKB-SubCell"/>
</dbReference>
<dbReference type="FunFam" id="3.30.1360.40:FF:000001">
    <property type="entry name" value="Ribosome-recycling factor"/>
    <property type="match status" value="1"/>
</dbReference>
<feature type="coiled-coil region" evidence="8">
    <location>
        <begin position="176"/>
        <end position="210"/>
    </location>
</feature>
<feature type="domain" description="Cns1/TTC4 wheel" evidence="11">
    <location>
        <begin position="455"/>
        <end position="518"/>
    </location>
</feature>
<dbReference type="CDD" id="cd21377">
    <property type="entry name" value="CTWD_Cns1-like"/>
    <property type="match status" value="1"/>
</dbReference>
<comment type="subcellular location">
    <subcellularLocation>
        <location evidence="2">Cytoplasm</location>
    </subcellularLocation>
</comment>
<evidence type="ECO:0000256" key="7">
    <source>
        <dbReference type="ARBA" id="ARBA00032397"/>
    </source>
</evidence>
<proteinExistence type="inferred from homology"/>
<gene>
    <name evidence="12" type="ORF">BE221DRAFT_196525</name>
</gene>
<comment type="similarity">
    <text evidence="3">Belongs to the RRF family.</text>
</comment>
<dbReference type="InterPro" id="IPR036191">
    <property type="entry name" value="RRF_sf"/>
</dbReference>
<dbReference type="PANTHER" id="PTHR20982">
    <property type="entry name" value="RIBOSOME RECYCLING FACTOR"/>
    <property type="match status" value="1"/>
</dbReference>
<dbReference type="Gene3D" id="1.10.132.20">
    <property type="entry name" value="Ribosome-recycling factor"/>
    <property type="match status" value="1"/>
</dbReference>
<evidence type="ECO:0000259" key="10">
    <source>
        <dbReference type="Pfam" id="PF01765"/>
    </source>
</evidence>
<dbReference type="eggNOG" id="KOG0551">
    <property type="taxonomic scope" value="Eukaryota"/>
</dbReference>
<organism evidence="12">
    <name type="scientific">Ostreococcus tauri</name>
    <name type="common">Marine green alga</name>
    <dbReference type="NCBI Taxonomy" id="70448"/>
    <lineage>
        <taxon>Eukaryota</taxon>
        <taxon>Viridiplantae</taxon>
        <taxon>Chlorophyta</taxon>
        <taxon>Mamiellophyceae</taxon>
        <taxon>Mamiellales</taxon>
        <taxon>Bathycoccaceae</taxon>
        <taxon>Ostreococcus</taxon>
    </lineage>
</organism>
<dbReference type="AlphaFoldDB" id="A0A1Y5I516"/>
<dbReference type="Gene3D" id="1.25.40.10">
    <property type="entry name" value="Tetratricopeptide repeat domain"/>
    <property type="match status" value="1"/>
</dbReference>
<accession>A0A1Y5I516</accession>